<dbReference type="AlphaFoldDB" id="A0A1T5CB31"/>
<evidence type="ECO:0000313" key="1">
    <source>
        <dbReference type="EMBL" id="SKB56658.1"/>
    </source>
</evidence>
<reference evidence="2" key="1">
    <citation type="submission" date="2017-02" db="EMBL/GenBank/DDBJ databases">
        <authorList>
            <person name="Varghese N."/>
            <person name="Submissions S."/>
        </authorList>
    </citation>
    <scope>NUCLEOTIDE SEQUENCE [LARGE SCALE GENOMIC DNA]</scope>
    <source>
        <strain evidence="2">DSM 24091</strain>
    </source>
</reference>
<dbReference type="Proteomes" id="UP000190150">
    <property type="component" value="Unassembled WGS sequence"/>
</dbReference>
<name>A0A1T5CB31_9SPHI</name>
<accession>A0A1T5CB31</accession>
<organism evidence="1 2">
    <name type="scientific">Sphingobacterium nematocida</name>
    <dbReference type="NCBI Taxonomy" id="1513896"/>
    <lineage>
        <taxon>Bacteria</taxon>
        <taxon>Pseudomonadati</taxon>
        <taxon>Bacteroidota</taxon>
        <taxon>Sphingobacteriia</taxon>
        <taxon>Sphingobacteriales</taxon>
        <taxon>Sphingobacteriaceae</taxon>
        <taxon>Sphingobacterium</taxon>
    </lineage>
</organism>
<keyword evidence="2" id="KW-1185">Reference proteome</keyword>
<gene>
    <name evidence="1" type="ORF">SAMN05660841_01287</name>
</gene>
<dbReference type="OrthoDB" id="709252at2"/>
<dbReference type="RefSeq" id="WP_079642248.1">
    <property type="nucleotide sequence ID" value="NZ_FUZF01000003.1"/>
</dbReference>
<protein>
    <submittedName>
        <fullName evidence="1">Uncharacterized protein</fullName>
    </submittedName>
</protein>
<dbReference type="EMBL" id="FUZF01000003">
    <property type="protein sequence ID" value="SKB56658.1"/>
    <property type="molecule type" value="Genomic_DNA"/>
</dbReference>
<proteinExistence type="predicted"/>
<dbReference type="STRING" id="1513896.SAMN05660841_01287"/>
<sequence length="128" mass="15193">MGIRYEKDTILNWINEMGKFLRLVVGQWKGLEEDTPPVDINKGYEEFFQHDRAYFIALSEKELIDYSMQLEQEQVRPLAQLLMYDGLIHKDSAQLSKAKALFEYYMRHTGSFSFEDYGFLNEIDKHLN</sequence>
<evidence type="ECO:0000313" key="2">
    <source>
        <dbReference type="Proteomes" id="UP000190150"/>
    </source>
</evidence>